<keyword evidence="3 7" id="KW-0812">Transmembrane</keyword>
<dbReference type="Pfam" id="PF03743">
    <property type="entry name" value="TrbI"/>
    <property type="match status" value="1"/>
</dbReference>
<protein>
    <submittedName>
        <fullName evidence="8">TrbI/VirB10 family protein</fullName>
    </submittedName>
</protein>
<organism evidence="8 9">
    <name type="scientific">Pseudoxanthomonas putridarboris</name>
    <dbReference type="NCBI Taxonomy" id="752605"/>
    <lineage>
        <taxon>Bacteria</taxon>
        <taxon>Pseudomonadati</taxon>
        <taxon>Pseudomonadota</taxon>
        <taxon>Gammaproteobacteria</taxon>
        <taxon>Lysobacterales</taxon>
        <taxon>Lysobacteraceae</taxon>
        <taxon>Pseudoxanthomonas</taxon>
    </lineage>
</organism>
<dbReference type="RefSeq" id="WP_341724045.1">
    <property type="nucleotide sequence ID" value="NZ_JBBWWT010000001.1"/>
</dbReference>
<evidence type="ECO:0000256" key="4">
    <source>
        <dbReference type="ARBA" id="ARBA00022989"/>
    </source>
</evidence>
<comment type="caution">
    <text evidence="8">The sequence shown here is derived from an EMBL/GenBank/DDBJ whole genome shotgun (WGS) entry which is preliminary data.</text>
</comment>
<evidence type="ECO:0000256" key="2">
    <source>
        <dbReference type="ARBA" id="ARBA00010265"/>
    </source>
</evidence>
<feature type="transmembrane region" description="Helical" evidence="7">
    <location>
        <begin position="29"/>
        <end position="48"/>
    </location>
</feature>
<sequence>MSVPPKESPEKLALRARPAPVTRLNRRTLAVLVGGLALGVLLVTLWAFRKPEKRDAAAQEAHNVERVSPAEGLQTLPSDYRQVPIAPALASEDQAPGFGEGVDDTPPEDEAARAEEQRLQEEATAAAKAPVFFQAGRTASPAAAPATTTEMPVTAIAATPEIPSLPAPAPAADEYMAQNRQAGKQAFVDAEPDSRIYGSAEVQTPRSPYQLMAGTVIPAALLTAVNSDLPGQVIATVTEHVYDSLTGRHLLVPQGSRLIGQYDSQVAYGQRRVLLVWTRLIRPDGSSLVLDRLPATDVAGQSGVEDRVDWHWRRIFAGAALSTLIGIGAELAAPDRVDADGRIVIATRESVQETVNQVGQQVTRRNLDLQPTLTVRAGFPVRVVVNRDLVLR</sequence>
<evidence type="ECO:0000256" key="3">
    <source>
        <dbReference type="ARBA" id="ARBA00022692"/>
    </source>
</evidence>
<comment type="subcellular location">
    <subcellularLocation>
        <location evidence="1">Membrane</location>
        <topology evidence="1">Single-pass membrane protein</topology>
    </subcellularLocation>
</comment>
<keyword evidence="5 7" id="KW-0472">Membrane</keyword>
<gene>
    <name evidence="8" type="ORF">AAD027_00445</name>
</gene>
<name>A0ABU9IV50_9GAMM</name>
<feature type="region of interest" description="Disordered" evidence="6">
    <location>
        <begin position="89"/>
        <end position="111"/>
    </location>
</feature>
<dbReference type="CDD" id="cd16429">
    <property type="entry name" value="VirB10"/>
    <property type="match status" value="1"/>
</dbReference>
<dbReference type="EMBL" id="JBBWWT010000001">
    <property type="protein sequence ID" value="MEL1262842.1"/>
    <property type="molecule type" value="Genomic_DNA"/>
</dbReference>
<dbReference type="InterPro" id="IPR042217">
    <property type="entry name" value="T4SS_VirB10/TrbI"/>
</dbReference>
<evidence type="ECO:0000256" key="7">
    <source>
        <dbReference type="SAM" id="Phobius"/>
    </source>
</evidence>
<dbReference type="Proteomes" id="UP001459204">
    <property type="component" value="Unassembled WGS sequence"/>
</dbReference>
<comment type="similarity">
    <text evidence="2">Belongs to the TrbI/VirB10 family.</text>
</comment>
<evidence type="ECO:0000313" key="8">
    <source>
        <dbReference type="EMBL" id="MEL1262842.1"/>
    </source>
</evidence>
<reference evidence="8 9" key="1">
    <citation type="submission" date="2024-04" db="EMBL/GenBank/DDBJ databases">
        <title>Draft genome sequence of Pseudoxanthomonas putridarboris WD12.</title>
        <authorList>
            <person name="Oh J."/>
        </authorList>
    </citation>
    <scope>NUCLEOTIDE SEQUENCE [LARGE SCALE GENOMIC DNA]</scope>
    <source>
        <strain evidence="8 9">WD12</strain>
    </source>
</reference>
<accession>A0ABU9IV50</accession>
<evidence type="ECO:0000256" key="1">
    <source>
        <dbReference type="ARBA" id="ARBA00004167"/>
    </source>
</evidence>
<dbReference type="InterPro" id="IPR005498">
    <property type="entry name" value="T4SS_VirB10/TraB/TrbI"/>
</dbReference>
<evidence type="ECO:0000256" key="6">
    <source>
        <dbReference type="SAM" id="MobiDB-lite"/>
    </source>
</evidence>
<evidence type="ECO:0000313" key="9">
    <source>
        <dbReference type="Proteomes" id="UP001459204"/>
    </source>
</evidence>
<keyword evidence="9" id="KW-1185">Reference proteome</keyword>
<proteinExistence type="inferred from homology"/>
<evidence type="ECO:0000256" key="5">
    <source>
        <dbReference type="ARBA" id="ARBA00023136"/>
    </source>
</evidence>
<dbReference type="Gene3D" id="2.40.128.260">
    <property type="entry name" value="Type IV secretion system, VirB10/TraB/TrbI"/>
    <property type="match status" value="1"/>
</dbReference>
<keyword evidence="4 7" id="KW-1133">Transmembrane helix</keyword>